<dbReference type="InParanoid" id="F4RIG1"/>
<reference evidence="3" key="1">
    <citation type="journal article" date="2011" name="Proc. Natl. Acad. Sci. U.S.A.">
        <title>Obligate biotrophy features unraveled by the genomic analysis of rust fungi.</title>
        <authorList>
            <person name="Duplessis S."/>
            <person name="Cuomo C.A."/>
            <person name="Lin Y.-C."/>
            <person name="Aerts A."/>
            <person name="Tisserant E."/>
            <person name="Veneault-Fourrey C."/>
            <person name="Joly D.L."/>
            <person name="Hacquard S."/>
            <person name="Amselem J."/>
            <person name="Cantarel B.L."/>
            <person name="Chiu R."/>
            <person name="Coutinho P.M."/>
            <person name="Feau N."/>
            <person name="Field M."/>
            <person name="Frey P."/>
            <person name="Gelhaye E."/>
            <person name="Goldberg J."/>
            <person name="Grabherr M.G."/>
            <person name="Kodira C.D."/>
            <person name="Kohler A."/>
            <person name="Kuees U."/>
            <person name="Lindquist E.A."/>
            <person name="Lucas S.M."/>
            <person name="Mago R."/>
            <person name="Mauceli E."/>
            <person name="Morin E."/>
            <person name="Murat C."/>
            <person name="Pangilinan J.L."/>
            <person name="Park R."/>
            <person name="Pearson M."/>
            <person name="Quesneville H."/>
            <person name="Rouhier N."/>
            <person name="Sakthikumar S."/>
            <person name="Salamov A.A."/>
            <person name="Schmutz J."/>
            <person name="Selles B."/>
            <person name="Shapiro H."/>
            <person name="Tanguay P."/>
            <person name="Tuskan G.A."/>
            <person name="Henrissat B."/>
            <person name="Van de Peer Y."/>
            <person name="Rouze P."/>
            <person name="Ellis J.G."/>
            <person name="Dodds P.N."/>
            <person name="Schein J.E."/>
            <person name="Zhong S."/>
            <person name="Hamelin R.C."/>
            <person name="Grigoriev I.V."/>
            <person name="Szabo L.J."/>
            <person name="Martin F."/>
        </authorList>
    </citation>
    <scope>NUCLEOTIDE SEQUENCE [LARGE SCALE GENOMIC DNA]</scope>
    <source>
        <strain evidence="3">98AG31 / pathotype 3-4-7</strain>
    </source>
</reference>
<accession>F4RIG1</accession>
<dbReference type="EMBL" id="GL883103">
    <property type="protein sequence ID" value="EGG07839.1"/>
    <property type="molecule type" value="Genomic_DNA"/>
</dbReference>
<proteinExistence type="predicted"/>
<dbReference type="AlphaFoldDB" id="F4RIG1"/>
<dbReference type="GeneID" id="18922632"/>
<dbReference type="HOGENOM" id="CLU_1722763_0_0_1"/>
<name>F4RIG1_MELLP</name>
<sequence length="152" mass="16228">MNSPGIKDDGEGPSPKLCQALEKLVQPLAISPPGPLGYRKLESPVEGRGVSEDPRKGCASLIKEFSDGEALNPVLISSNTGPLRNSLPFFPPPIWSPDDNLGQDLFHAEVISGENLISYPSIQKATLAVILSALQVAISYKLPTHNMDVVAE</sequence>
<dbReference type="KEGG" id="mlr:MELLADRAFT_105509"/>
<dbReference type="Proteomes" id="UP000001072">
    <property type="component" value="Unassembled WGS sequence"/>
</dbReference>
<evidence type="ECO:0000256" key="1">
    <source>
        <dbReference type="SAM" id="MobiDB-lite"/>
    </source>
</evidence>
<dbReference type="RefSeq" id="XP_007409171.1">
    <property type="nucleotide sequence ID" value="XM_007409109.1"/>
</dbReference>
<organism evidence="3">
    <name type="scientific">Melampsora larici-populina (strain 98AG31 / pathotype 3-4-7)</name>
    <name type="common">Poplar leaf rust fungus</name>
    <dbReference type="NCBI Taxonomy" id="747676"/>
    <lineage>
        <taxon>Eukaryota</taxon>
        <taxon>Fungi</taxon>
        <taxon>Dikarya</taxon>
        <taxon>Basidiomycota</taxon>
        <taxon>Pucciniomycotina</taxon>
        <taxon>Pucciniomycetes</taxon>
        <taxon>Pucciniales</taxon>
        <taxon>Melampsoraceae</taxon>
        <taxon>Melampsora</taxon>
    </lineage>
</organism>
<feature type="region of interest" description="Disordered" evidence="1">
    <location>
        <begin position="31"/>
        <end position="53"/>
    </location>
</feature>
<dbReference type="VEuPathDB" id="FungiDB:MELLADRAFT_105509"/>
<evidence type="ECO:0000313" key="3">
    <source>
        <dbReference type="Proteomes" id="UP000001072"/>
    </source>
</evidence>
<evidence type="ECO:0000313" key="2">
    <source>
        <dbReference type="EMBL" id="EGG07839.1"/>
    </source>
</evidence>
<keyword evidence="3" id="KW-1185">Reference proteome</keyword>
<gene>
    <name evidence="2" type="ORF">MELLADRAFT_105509</name>
</gene>
<feature type="compositionally biased region" description="Basic and acidic residues" evidence="1">
    <location>
        <begin position="39"/>
        <end position="53"/>
    </location>
</feature>
<protein>
    <submittedName>
        <fullName evidence="2">Uncharacterized protein</fullName>
    </submittedName>
</protein>